<dbReference type="RefSeq" id="WP_132243593.1">
    <property type="nucleotide sequence ID" value="NZ_SLWV01000005.1"/>
</dbReference>
<dbReference type="GO" id="GO:0000160">
    <property type="term" value="P:phosphorelay signal transduction system"/>
    <property type="evidence" value="ECO:0007669"/>
    <property type="project" value="InterPro"/>
</dbReference>
<evidence type="ECO:0000256" key="2">
    <source>
        <dbReference type="ARBA" id="ARBA00023015"/>
    </source>
</evidence>
<evidence type="ECO:0000256" key="4">
    <source>
        <dbReference type="ARBA" id="ARBA00023163"/>
    </source>
</evidence>
<evidence type="ECO:0000259" key="8">
    <source>
        <dbReference type="PROSITE" id="PS50110"/>
    </source>
</evidence>
<keyword evidence="10" id="KW-1185">Reference proteome</keyword>
<feature type="domain" description="HTH araC/xylS-type" evidence="7">
    <location>
        <begin position="246"/>
        <end position="344"/>
    </location>
</feature>
<evidence type="ECO:0000259" key="7">
    <source>
        <dbReference type="PROSITE" id="PS01124"/>
    </source>
</evidence>
<dbReference type="InterPro" id="IPR018060">
    <property type="entry name" value="HTH_AraC"/>
</dbReference>
<dbReference type="SMART" id="SM00448">
    <property type="entry name" value="REC"/>
    <property type="match status" value="1"/>
</dbReference>
<dbReference type="PROSITE" id="PS50110">
    <property type="entry name" value="RESPONSE_REGULATORY"/>
    <property type="match status" value="1"/>
</dbReference>
<reference evidence="9 10" key="1">
    <citation type="submission" date="2019-03" db="EMBL/GenBank/DDBJ databases">
        <title>Genomic Encyclopedia of Type Strains, Phase IV (KMG-IV): sequencing the most valuable type-strain genomes for metagenomic binning, comparative biology and taxonomic classification.</title>
        <authorList>
            <person name="Goeker M."/>
        </authorList>
    </citation>
    <scope>NUCLEOTIDE SEQUENCE [LARGE SCALE GENOMIC DNA]</scope>
    <source>
        <strain evidence="9 10">DSM 102940</strain>
    </source>
</reference>
<name>A0A4R2L266_9FIRM</name>
<evidence type="ECO:0000256" key="3">
    <source>
        <dbReference type="ARBA" id="ARBA00023125"/>
    </source>
</evidence>
<gene>
    <name evidence="9" type="ORF">EV214_10565</name>
</gene>
<evidence type="ECO:0000256" key="5">
    <source>
        <dbReference type="ARBA" id="ARBA00024867"/>
    </source>
</evidence>
<dbReference type="OrthoDB" id="324626at2"/>
<sequence>MYKVLIVEDEVLERKALKMIIEREFKDTIKIVGETGSGLEAVALDKQLKPNLILMDISIYELNGIEASLRIRKRDRNTIIIILTAHDEFDFAHKAILANINDYILKPARPKRIIEAIDKQISREIANPIDMECMMNALKMNIKKSDYKNSKYMLKEIINQIFNLGSDDVQSIATNLKEMVDSLMNIVLDLEIQNLHEIEKYFQKFKNDFDIFLNQYAVQKSLIEILNLIFENITNDNHETYSYDMNRILDYIEKKCKKNITLEEVAEFGSMSSYYLSRIFKKKVGINFSTYLISKKIEIAKELLEHTNMPIINIALELSYNEPNYFSKVFKKIVGFTPTDYRNSKKDKTKENIFKKNTFVSNGKWDI</sequence>
<dbReference type="AlphaFoldDB" id="A0A4R2L266"/>
<dbReference type="SUPFAM" id="SSF52172">
    <property type="entry name" value="CheY-like"/>
    <property type="match status" value="1"/>
</dbReference>
<dbReference type="InterPro" id="IPR001789">
    <property type="entry name" value="Sig_transdc_resp-reg_receiver"/>
</dbReference>
<dbReference type="PANTHER" id="PTHR43280">
    <property type="entry name" value="ARAC-FAMILY TRANSCRIPTIONAL REGULATOR"/>
    <property type="match status" value="1"/>
</dbReference>
<dbReference type="CDD" id="cd17536">
    <property type="entry name" value="REC_YesN-like"/>
    <property type="match status" value="1"/>
</dbReference>
<feature type="domain" description="Response regulatory" evidence="8">
    <location>
        <begin position="3"/>
        <end position="121"/>
    </location>
</feature>
<keyword evidence="3" id="KW-0238">DNA-binding</keyword>
<comment type="function">
    <text evidence="5">May play the central regulatory role in sporulation. It may be an element of the effector pathway responsible for the activation of sporulation genes in response to nutritional stress. Spo0A may act in concert with spo0H (a sigma factor) to control the expression of some genes that are critical to the sporulation process.</text>
</comment>
<evidence type="ECO:0000313" key="10">
    <source>
        <dbReference type="Proteomes" id="UP000294919"/>
    </source>
</evidence>
<dbReference type="SUPFAM" id="SSF46689">
    <property type="entry name" value="Homeodomain-like"/>
    <property type="match status" value="2"/>
</dbReference>
<evidence type="ECO:0000256" key="6">
    <source>
        <dbReference type="PROSITE-ProRule" id="PRU00169"/>
    </source>
</evidence>
<dbReference type="Proteomes" id="UP000294919">
    <property type="component" value="Unassembled WGS sequence"/>
</dbReference>
<evidence type="ECO:0000313" key="9">
    <source>
        <dbReference type="EMBL" id="TCO77969.1"/>
    </source>
</evidence>
<evidence type="ECO:0000256" key="1">
    <source>
        <dbReference type="ARBA" id="ARBA00018672"/>
    </source>
</evidence>
<comment type="caution">
    <text evidence="9">The sequence shown here is derived from an EMBL/GenBank/DDBJ whole genome shotgun (WGS) entry which is preliminary data.</text>
</comment>
<keyword evidence="6" id="KW-0597">Phosphoprotein</keyword>
<feature type="modified residue" description="4-aspartylphosphate" evidence="6">
    <location>
        <position position="56"/>
    </location>
</feature>
<dbReference type="GO" id="GO:0003700">
    <property type="term" value="F:DNA-binding transcription factor activity"/>
    <property type="evidence" value="ECO:0007669"/>
    <property type="project" value="InterPro"/>
</dbReference>
<dbReference type="Gene3D" id="3.40.50.2300">
    <property type="match status" value="1"/>
</dbReference>
<dbReference type="EMBL" id="SLWV01000005">
    <property type="protein sequence ID" value="TCO77969.1"/>
    <property type="molecule type" value="Genomic_DNA"/>
</dbReference>
<dbReference type="PROSITE" id="PS01124">
    <property type="entry name" value="HTH_ARAC_FAMILY_2"/>
    <property type="match status" value="1"/>
</dbReference>
<dbReference type="SMART" id="SM00342">
    <property type="entry name" value="HTH_ARAC"/>
    <property type="match status" value="1"/>
</dbReference>
<dbReference type="InterPro" id="IPR011006">
    <property type="entry name" value="CheY-like_superfamily"/>
</dbReference>
<protein>
    <recommendedName>
        <fullName evidence="1">Stage 0 sporulation protein A homolog</fullName>
    </recommendedName>
</protein>
<proteinExistence type="predicted"/>
<dbReference type="GO" id="GO:0043565">
    <property type="term" value="F:sequence-specific DNA binding"/>
    <property type="evidence" value="ECO:0007669"/>
    <property type="project" value="InterPro"/>
</dbReference>
<keyword evidence="4" id="KW-0804">Transcription</keyword>
<dbReference type="PRINTS" id="PR00032">
    <property type="entry name" value="HTHARAC"/>
</dbReference>
<dbReference type="Pfam" id="PF12833">
    <property type="entry name" value="HTH_18"/>
    <property type="match status" value="1"/>
</dbReference>
<dbReference type="PANTHER" id="PTHR43280:SF10">
    <property type="entry name" value="REGULATORY PROTEIN POCR"/>
    <property type="match status" value="1"/>
</dbReference>
<dbReference type="InterPro" id="IPR020449">
    <property type="entry name" value="Tscrpt_reg_AraC-type_HTH"/>
</dbReference>
<organism evidence="9 10">
    <name type="scientific">Marinisporobacter balticus</name>
    <dbReference type="NCBI Taxonomy" id="2018667"/>
    <lineage>
        <taxon>Bacteria</taxon>
        <taxon>Bacillati</taxon>
        <taxon>Bacillota</taxon>
        <taxon>Clostridia</taxon>
        <taxon>Peptostreptococcales</taxon>
        <taxon>Thermotaleaceae</taxon>
        <taxon>Marinisporobacter</taxon>
    </lineage>
</organism>
<dbReference type="Pfam" id="PF00072">
    <property type="entry name" value="Response_reg"/>
    <property type="match status" value="1"/>
</dbReference>
<keyword evidence="2" id="KW-0805">Transcription regulation</keyword>
<dbReference type="InterPro" id="IPR009057">
    <property type="entry name" value="Homeodomain-like_sf"/>
</dbReference>
<dbReference type="Gene3D" id="1.10.10.60">
    <property type="entry name" value="Homeodomain-like"/>
    <property type="match status" value="2"/>
</dbReference>
<accession>A0A4R2L266</accession>